<name>A0A814ZVD7_9BILA</name>
<evidence type="ECO:0000313" key="2">
    <source>
        <dbReference type="EMBL" id="CAF4017107.1"/>
    </source>
</evidence>
<gene>
    <name evidence="1" type="ORF">GPM918_LOCUS26035</name>
    <name evidence="2" type="ORF">SRO942_LOCUS26119</name>
</gene>
<accession>A0A814ZVD7</accession>
<dbReference type="Proteomes" id="UP000663829">
    <property type="component" value="Unassembled WGS sequence"/>
</dbReference>
<keyword evidence="3" id="KW-1185">Reference proteome</keyword>
<organism evidence="1 3">
    <name type="scientific">Didymodactylos carnosus</name>
    <dbReference type="NCBI Taxonomy" id="1234261"/>
    <lineage>
        <taxon>Eukaryota</taxon>
        <taxon>Metazoa</taxon>
        <taxon>Spiralia</taxon>
        <taxon>Gnathifera</taxon>
        <taxon>Rotifera</taxon>
        <taxon>Eurotatoria</taxon>
        <taxon>Bdelloidea</taxon>
        <taxon>Philodinida</taxon>
        <taxon>Philodinidae</taxon>
        <taxon>Didymodactylos</taxon>
    </lineage>
</organism>
<evidence type="ECO:0000313" key="1">
    <source>
        <dbReference type="EMBL" id="CAF1248950.1"/>
    </source>
</evidence>
<dbReference type="AlphaFoldDB" id="A0A814ZVD7"/>
<proteinExistence type="predicted"/>
<protein>
    <submittedName>
        <fullName evidence="1">Uncharacterized protein</fullName>
    </submittedName>
</protein>
<reference evidence="1" key="1">
    <citation type="submission" date="2021-02" db="EMBL/GenBank/DDBJ databases">
        <authorList>
            <person name="Nowell W R."/>
        </authorList>
    </citation>
    <scope>NUCLEOTIDE SEQUENCE</scope>
</reference>
<dbReference type="OrthoDB" id="10044041at2759"/>
<dbReference type="Proteomes" id="UP000681722">
    <property type="component" value="Unassembled WGS sequence"/>
</dbReference>
<dbReference type="EMBL" id="CAJNOQ010010334">
    <property type="protein sequence ID" value="CAF1248950.1"/>
    <property type="molecule type" value="Genomic_DNA"/>
</dbReference>
<comment type="caution">
    <text evidence="1">The sequence shown here is derived from an EMBL/GenBank/DDBJ whole genome shotgun (WGS) entry which is preliminary data.</text>
</comment>
<sequence>MYDEKTMIMEIIPNCITNIRSILKSMPTKIDILRIKRLIRLQKILATHIISEHGYFKVHGPSTYYRIGIRYNKTHYVDQETYDRLGFSPVRNNPRNFIENEKRLNKIYDVIDEYRMNRNDVSKLLYNNNRSLICQICLRPTTKCKCKQIYLHPKLDKQTQYSIEYGKKNNLFSDS</sequence>
<evidence type="ECO:0000313" key="3">
    <source>
        <dbReference type="Proteomes" id="UP000663829"/>
    </source>
</evidence>
<dbReference type="EMBL" id="CAJOBC010013718">
    <property type="protein sequence ID" value="CAF4017107.1"/>
    <property type="molecule type" value="Genomic_DNA"/>
</dbReference>